<dbReference type="EMBL" id="UOEU01000742">
    <property type="protein sequence ID" value="VAW39389.1"/>
    <property type="molecule type" value="Genomic_DNA"/>
</dbReference>
<gene>
    <name evidence="1" type="ORF">MNBD_CHLOROFLEXI01-4040</name>
</gene>
<evidence type="ECO:0008006" key="2">
    <source>
        <dbReference type="Google" id="ProtNLM"/>
    </source>
</evidence>
<protein>
    <recommendedName>
        <fullName evidence="2">DUF4277 domain-containing protein</fullName>
    </recommendedName>
</protein>
<proteinExistence type="predicted"/>
<dbReference type="AlphaFoldDB" id="A0A3B0VR74"/>
<organism evidence="1">
    <name type="scientific">hydrothermal vent metagenome</name>
    <dbReference type="NCBI Taxonomy" id="652676"/>
    <lineage>
        <taxon>unclassified sequences</taxon>
        <taxon>metagenomes</taxon>
        <taxon>ecological metagenomes</taxon>
    </lineage>
</organism>
<accession>A0A3B0VR74</accession>
<name>A0A3B0VR74_9ZZZZ</name>
<feature type="non-terminal residue" evidence="1">
    <location>
        <position position="65"/>
    </location>
</feature>
<sequence length="65" mass="7618">METETTIYTEQIDDTPLLYGLLQKMGLQSIIDNVLQPHGHRQGLSFGWIINIWLIHILREKNHCM</sequence>
<evidence type="ECO:0000313" key="1">
    <source>
        <dbReference type="EMBL" id="VAW39389.1"/>
    </source>
</evidence>
<reference evidence="1" key="1">
    <citation type="submission" date="2018-06" db="EMBL/GenBank/DDBJ databases">
        <authorList>
            <person name="Zhirakovskaya E."/>
        </authorList>
    </citation>
    <scope>NUCLEOTIDE SEQUENCE</scope>
</reference>